<keyword evidence="5" id="KW-0732">Signal</keyword>
<keyword evidence="3" id="KW-0949">S-adenosyl-L-methionine</keyword>
<evidence type="ECO:0000313" key="6">
    <source>
        <dbReference type="EMBL" id="CAB9508668.1"/>
    </source>
</evidence>
<dbReference type="CDD" id="cd18081">
    <property type="entry name" value="RlmH-like"/>
    <property type="match status" value="1"/>
</dbReference>
<feature type="chain" id="PRO_5040376303" evidence="5">
    <location>
        <begin position="18"/>
        <end position="232"/>
    </location>
</feature>
<feature type="signal peptide" evidence="5">
    <location>
        <begin position="1"/>
        <end position="17"/>
    </location>
</feature>
<dbReference type="AlphaFoldDB" id="A0A9N8DTC3"/>
<dbReference type="Pfam" id="PF02590">
    <property type="entry name" value="SPOUT_MTase"/>
    <property type="match status" value="2"/>
</dbReference>
<proteinExistence type="inferred from homology"/>
<dbReference type="GO" id="GO:0032259">
    <property type="term" value="P:methylation"/>
    <property type="evidence" value="ECO:0007669"/>
    <property type="project" value="UniProtKB-KW"/>
</dbReference>
<dbReference type="PANTHER" id="PTHR33603:SF1">
    <property type="entry name" value="RIBOSOMAL RNA LARGE SUBUNIT METHYLTRANSFERASE H"/>
    <property type="match status" value="1"/>
</dbReference>
<dbReference type="InterPro" id="IPR003742">
    <property type="entry name" value="RlmH-like"/>
</dbReference>
<gene>
    <name evidence="6" type="ORF">SEMRO_356_G125200.1</name>
</gene>
<dbReference type="OrthoDB" id="429744at2759"/>
<keyword evidence="1 6" id="KW-0489">Methyltransferase</keyword>
<reference evidence="6" key="1">
    <citation type="submission" date="2020-06" db="EMBL/GenBank/DDBJ databases">
        <authorList>
            <consortium name="Plant Systems Biology data submission"/>
        </authorList>
    </citation>
    <scope>NUCLEOTIDE SEQUENCE</scope>
    <source>
        <strain evidence="6">D6</strain>
    </source>
</reference>
<dbReference type="PANTHER" id="PTHR33603">
    <property type="entry name" value="METHYLTRANSFERASE"/>
    <property type="match status" value="1"/>
</dbReference>
<protein>
    <submittedName>
        <fullName evidence="6">Large subunit methyltransferase H</fullName>
    </submittedName>
</protein>
<keyword evidence="7" id="KW-1185">Reference proteome</keyword>
<dbReference type="GO" id="GO:0006364">
    <property type="term" value="P:rRNA processing"/>
    <property type="evidence" value="ECO:0007669"/>
    <property type="project" value="InterPro"/>
</dbReference>
<comment type="similarity">
    <text evidence="4">Belongs to the RNA methyltransferase RlmH family.</text>
</comment>
<evidence type="ECO:0000256" key="4">
    <source>
        <dbReference type="ARBA" id="ARBA00038303"/>
    </source>
</evidence>
<name>A0A9N8DTC3_9STRA</name>
<dbReference type="SUPFAM" id="SSF75217">
    <property type="entry name" value="alpha/beta knot"/>
    <property type="match status" value="1"/>
</dbReference>
<comment type="caution">
    <text evidence="6">The sequence shown here is derived from an EMBL/GenBank/DDBJ whole genome shotgun (WGS) entry which is preliminary data.</text>
</comment>
<keyword evidence="2" id="KW-0808">Transferase</keyword>
<evidence type="ECO:0000256" key="1">
    <source>
        <dbReference type="ARBA" id="ARBA00022603"/>
    </source>
</evidence>
<evidence type="ECO:0000313" key="7">
    <source>
        <dbReference type="Proteomes" id="UP001153069"/>
    </source>
</evidence>
<evidence type="ECO:0000256" key="3">
    <source>
        <dbReference type="ARBA" id="ARBA00022691"/>
    </source>
</evidence>
<dbReference type="EMBL" id="CAICTM010000355">
    <property type="protein sequence ID" value="CAB9508668.1"/>
    <property type="molecule type" value="Genomic_DNA"/>
</dbReference>
<dbReference type="GO" id="GO:0008168">
    <property type="term" value="F:methyltransferase activity"/>
    <property type="evidence" value="ECO:0007669"/>
    <property type="project" value="UniProtKB-KW"/>
</dbReference>
<dbReference type="Gene3D" id="3.40.1280.10">
    <property type="match status" value="1"/>
</dbReference>
<dbReference type="InterPro" id="IPR029028">
    <property type="entry name" value="Alpha/beta_knot_MTases"/>
</dbReference>
<evidence type="ECO:0000256" key="2">
    <source>
        <dbReference type="ARBA" id="ARBA00022679"/>
    </source>
</evidence>
<sequence>MFVILLILALETSQVHAWTLSALMRPSATTTTTGSCRSSFVGLANGCNHVPLKRRSNGMTMGLQVKIRMVGREKSGTHDQWMSPAIEMYTTRLRSAQMDVETEWHKTDEALIKGVLGDVQKGATVVVLDPHGKLPSSETFAADLYEWLERGGSRVVFVIGGAEGLPWELKSGQLMMTSSSSKGNNKKSATHNKQLPLLSLSKLTFTHQFARLLLVEQIYRASEIRKGSNYHK</sequence>
<organism evidence="6 7">
    <name type="scientific">Seminavis robusta</name>
    <dbReference type="NCBI Taxonomy" id="568900"/>
    <lineage>
        <taxon>Eukaryota</taxon>
        <taxon>Sar</taxon>
        <taxon>Stramenopiles</taxon>
        <taxon>Ochrophyta</taxon>
        <taxon>Bacillariophyta</taxon>
        <taxon>Bacillariophyceae</taxon>
        <taxon>Bacillariophycidae</taxon>
        <taxon>Naviculales</taxon>
        <taxon>Naviculaceae</taxon>
        <taxon>Seminavis</taxon>
    </lineage>
</organism>
<dbReference type="Proteomes" id="UP001153069">
    <property type="component" value="Unassembled WGS sequence"/>
</dbReference>
<dbReference type="InterPro" id="IPR029026">
    <property type="entry name" value="tRNA_m1G_MTases_N"/>
</dbReference>
<dbReference type="HAMAP" id="MF_00658">
    <property type="entry name" value="23SrRNA_methyltr_H"/>
    <property type="match status" value="1"/>
</dbReference>
<evidence type="ECO:0000256" key="5">
    <source>
        <dbReference type="SAM" id="SignalP"/>
    </source>
</evidence>
<accession>A0A9N8DTC3</accession>